<evidence type="ECO:0000256" key="1">
    <source>
        <dbReference type="SAM" id="SignalP"/>
    </source>
</evidence>
<sequence length="161" mass="16861">MKLMLGILLLPTLFLSALSQGIQVLSPKDGATVTPGQELTVQLGFPNSLTGVQHVSVVISMFLCAGEPCPVNSTGAAPNTLGTPMFMGDFNPEFHEGDLPPYQNFTVTIPGSVQGGSTNMISVAHFMLLGAGATPILEFQNATVSTPQTVSGRAIRGRVFQ</sequence>
<feature type="signal peptide" evidence="1">
    <location>
        <begin position="1"/>
        <end position="19"/>
    </location>
</feature>
<dbReference type="Proteomes" id="UP001498398">
    <property type="component" value="Unassembled WGS sequence"/>
</dbReference>
<reference evidence="2 3" key="1">
    <citation type="submission" date="2024-01" db="EMBL/GenBank/DDBJ databases">
        <title>A draft genome for the cacao thread blight pathogen Marasmiellus scandens.</title>
        <authorList>
            <person name="Baruah I.K."/>
            <person name="Leung J."/>
            <person name="Bukari Y."/>
            <person name="Amoako-Attah I."/>
            <person name="Meinhardt L.W."/>
            <person name="Bailey B.A."/>
            <person name="Cohen S.P."/>
        </authorList>
    </citation>
    <scope>NUCLEOTIDE SEQUENCE [LARGE SCALE GENOMIC DNA]</scope>
    <source>
        <strain evidence="2 3">GH-19</strain>
    </source>
</reference>
<name>A0ABR1K262_9AGAR</name>
<dbReference type="InterPro" id="IPR045469">
    <property type="entry name" value="Nis1"/>
</dbReference>
<keyword evidence="1" id="KW-0732">Signal</keyword>
<dbReference type="EMBL" id="JBANRG010000003">
    <property type="protein sequence ID" value="KAK7469281.1"/>
    <property type="molecule type" value="Genomic_DNA"/>
</dbReference>
<organism evidence="2 3">
    <name type="scientific">Marasmiellus scandens</name>
    <dbReference type="NCBI Taxonomy" id="2682957"/>
    <lineage>
        <taxon>Eukaryota</taxon>
        <taxon>Fungi</taxon>
        <taxon>Dikarya</taxon>
        <taxon>Basidiomycota</taxon>
        <taxon>Agaricomycotina</taxon>
        <taxon>Agaricomycetes</taxon>
        <taxon>Agaricomycetidae</taxon>
        <taxon>Agaricales</taxon>
        <taxon>Marasmiineae</taxon>
        <taxon>Omphalotaceae</taxon>
        <taxon>Marasmiellus</taxon>
    </lineage>
</organism>
<evidence type="ECO:0000313" key="3">
    <source>
        <dbReference type="Proteomes" id="UP001498398"/>
    </source>
</evidence>
<comment type="caution">
    <text evidence="2">The sequence shown here is derived from an EMBL/GenBank/DDBJ whole genome shotgun (WGS) entry which is preliminary data.</text>
</comment>
<keyword evidence="3" id="KW-1185">Reference proteome</keyword>
<gene>
    <name evidence="2" type="ORF">VKT23_003765</name>
</gene>
<evidence type="ECO:0000313" key="2">
    <source>
        <dbReference type="EMBL" id="KAK7469281.1"/>
    </source>
</evidence>
<proteinExistence type="predicted"/>
<feature type="chain" id="PRO_5045207257" evidence="1">
    <location>
        <begin position="20"/>
        <end position="161"/>
    </location>
</feature>
<protein>
    <submittedName>
        <fullName evidence="2">Uncharacterized protein</fullName>
    </submittedName>
</protein>
<accession>A0ABR1K262</accession>
<dbReference type="Pfam" id="PF19271">
    <property type="entry name" value="Nis1"/>
    <property type="match status" value="1"/>
</dbReference>